<accession>W4LP73</accession>
<keyword evidence="6" id="KW-0560">Oxidoreductase</keyword>
<dbReference type="PROSITE" id="PS51669">
    <property type="entry name" value="4FE4S_MOW_BIS_MGD"/>
    <property type="match status" value="1"/>
</dbReference>
<gene>
    <name evidence="11" type="ORF">ETSY1_14115</name>
</gene>
<name>W4LP73_ENTF1</name>
<dbReference type="Pfam" id="PF04879">
    <property type="entry name" value="Molybdop_Fe4S4"/>
    <property type="match status" value="1"/>
</dbReference>
<keyword evidence="4" id="KW-0004">4Fe-4S</keyword>
<dbReference type="EMBL" id="AZHW01000415">
    <property type="protein sequence ID" value="ETW99674.1"/>
    <property type="molecule type" value="Genomic_DNA"/>
</dbReference>
<evidence type="ECO:0000256" key="6">
    <source>
        <dbReference type="ARBA" id="ARBA00023002"/>
    </source>
</evidence>
<keyword evidence="7" id="KW-0408">Iron</keyword>
<dbReference type="Gene3D" id="3.40.50.740">
    <property type="match status" value="1"/>
</dbReference>
<keyword evidence="5" id="KW-0479">Metal-binding</keyword>
<dbReference type="PANTHER" id="PTHR43598">
    <property type="entry name" value="TUNGSTEN-CONTAINING FORMYLMETHANOFURAN DEHYDROGENASE 2 SUBUNIT B"/>
    <property type="match status" value="1"/>
</dbReference>
<dbReference type="GO" id="GO:0030313">
    <property type="term" value="C:cell envelope"/>
    <property type="evidence" value="ECO:0007669"/>
    <property type="project" value="UniProtKB-SubCell"/>
</dbReference>
<dbReference type="AlphaFoldDB" id="W4LP73"/>
<feature type="non-terminal residue" evidence="11">
    <location>
        <position position="656"/>
    </location>
</feature>
<dbReference type="Gene3D" id="3.30.2070.10">
    <property type="entry name" value="Formate dehydrogenase/DMSO reductase"/>
    <property type="match status" value="1"/>
</dbReference>
<dbReference type="Gene3D" id="3.40.228.10">
    <property type="entry name" value="Dimethylsulfoxide Reductase, domain 2"/>
    <property type="match status" value="1"/>
</dbReference>
<evidence type="ECO:0000256" key="4">
    <source>
        <dbReference type="ARBA" id="ARBA00022485"/>
    </source>
</evidence>
<protein>
    <recommendedName>
        <fullName evidence="10">4Fe-4S Mo/W bis-MGD-type domain-containing protein</fullName>
    </recommendedName>
</protein>
<dbReference type="GO" id="GO:0009055">
    <property type="term" value="F:electron transfer activity"/>
    <property type="evidence" value="ECO:0007669"/>
    <property type="project" value="TreeGrafter"/>
</dbReference>
<evidence type="ECO:0000256" key="2">
    <source>
        <dbReference type="ARBA" id="ARBA00004196"/>
    </source>
</evidence>
<sequence>MSTSFVPLQDMDGQLTNFPPVERWEDWTEYDPAAWPKKVEKHYSLIPTICFNCEAACGLLAYVDKETQEIRKFEGNPAHPGSRGRNCAKGPATINQVHDPERILYPLKRVGARGSGQWERTTWDEVLDTFAARIRKALQEDRRTEVMYHVGRPGHDGYMDRVLQAWGVDGHNSHTNVCSSGARLGYTTWIGADRPSPDHANARFILMLSAHLETGHYFNPHAQRIIEGKMAGAKIAVIDTRLSNTAARADYWLSSWPGSEPAILLAMANVILQEDLYDRAFMERWVNWEEYLRSEHPGTELTFDQFIRAIKAHYLSYTPEYAERESGVQASLIVDVAREAARAGSAFATHVWRNAASGNEGGWQVSRCLQFLNVLTGAVGTKGGTSPNSWDKFAAAPYIRPAPQTVWNEMVWPKEYPLTHHEMSILLPHFLKEGRGRVDTYFTRVYNPIWTNPDGASWLEVLQNETHVGLHAALTPVWSETAWFADYVLPMGNAAERHDIMSQETQAGSWIGFRQPVLRVMREKMGQPVEFTYEANPGEVWEEDEFWIELSWRIDPDGSLGVRQYFESPYRPGEKVTIDEYYQWMFENSVPGLPEAAAAENLTPLQYMRKYGAFEVARDTYLLHEKRLDAAQLDGAEVDPDTHLISKDGHVIGVET</sequence>
<evidence type="ECO:0000256" key="1">
    <source>
        <dbReference type="ARBA" id="ARBA00001966"/>
    </source>
</evidence>
<evidence type="ECO:0000256" key="7">
    <source>
        <dbReference type="ARBA" id="ARBA00023004"/>
    </source>
</evidence>
<feature type="domain" description="4Fe-4S Mo/W bis-MGD-type" evidence="10">
    <location>
        <begin position="43"/>
        <end position="101"/>
    </location>
</feature>
<comment type="cofactor">
    <cofactor evidence="1">
        <name>[4Fe-4S] cluster</name>
        <dbReference type="ChEBI" id="CHEBI:49883"/>
    </cofactor>
</comment>
<dbReference type="GO" id="GO:0051539">
    <property type="term" value="F:4 iron, 4 sulfur cluster binding"/>
    <property type="evidence" value="ECO:0007669"/>
    <property type="project" value="UniProtKB-KW"/>
</dbReference>
<reference evidence="11 12" key="1">
    <citation type="journal article" date="2014" name="Nature">
        <title>An environmental bacterial taxon with a large and distinct metabolic repertoire.</title>
        <authorList>
            <person name="Wilson M.C."/>
            <person name="Mori T."/>
            <person name="Ruckert C."/>
            <person name="Uria A.R."/>
            <person name="Helf M.J."/>
            <person name="Takada K."/>
            <person name="Gernert C."/>
            <person name="Steffens U.A."/>
            <person name="Heycke N."/>
            <person name="Schmitt S."/>
            <person name="Rinke C."/>
            <person name="Helfrich E.J."/>
            <person name="Brachmann A.O."/>
            <person name="Gurgui C."/>
            <person name="Wakimoto T."/>
            <person name="Kracht M."/>
            <person name="Crusemann M."/>
            <person name="Hentschel U."/>
            <person name="Abe I."/>
            <person name="Matsunaga S."/>
            <person name="Kalinowski J."/>
            <person name="Takeyama H."/>
            <person name="Piel J."/>
        </authorList>
    </citation>
    <scope>NUCLEOTIDE SEQUENCE [LARGE SCALE GENOMIC DNA]</scope>
    <source>
        <strain evidence="12">TSY1</strain>
    </source>
</reference>
<feature type="region of interest" description="Disordered" evidence="9">
    <location>
        <begin position="73"/>
        <end position="92"/>
    </location>
</feature>
<dbReference type="HOGENOM" id="CLU_000422_9_0_7"/>
<evidence type="ECO:0000313" key="11">
    <source>
        <dbReference type="EMBL" id="ETW99674.1"/>
    </source>
</evidence>
<dbReference type="GO" id="GO:0009061">
    <property type="term" value="P:anaerobic respiration"/>
    <property type="evidence" value="ECO:0007669"/>
    <property type="project" value="TreeGrafter"/>
</dbReference>
<comment type="subcellular location">
    <subcellularLocation>
        <location evidence="2">Cell envelope</location>
    </subcellularLocation>
</comment>
<dbReference type="InterPro" id="IPR006656">
    <property type="entry name" value="Mopterin_OxRdtase"/>
</dbReference>
<dbReference type="GO" id="GO:0030151">
    <property type="term" value="F:molybdenum ion binding"/>
    <property type="evidence" value="ECO:0007669"/>
    <property type="project" value="TreeGrafter"/>
</dbReference>
<dbReference type="GO" id="GO:0016491">
    <property type="term" value="F:oxidoreductase activity"/>
    <property type="evidence" value="ECO:0007669"/>
    <property type="project" value="UniProtKB-KW"/>
</dbReference>
<proteinExistence type="inferred from homology"/>
<keyword evidence="12" id="KW-1185">Reference proteome</keyword>
<evidence type="ECO:0000256" key="5">
    <source>
        <dbReference type="ARBA" id="ARBA00022723"/>
    </source>
</evidence>
<dbReference type="SUPFAM" id="SSF53706">
    <property type="entry name" value="Formate dehydrogenase/DMSO reductase, domains 1-3"/>
    <property type="match status" value="1"/>
</dbReference>
<evidence type="ECO:0000256" key="3">
    <source>
        <dbReference type="ARBA" id="ARBA00010312"/>
    </source>
</evidence>
<dbReference type="Gene3D" id="2.20.25.90">
    <property type="entry name" value="ADC-like domains"/>
    <property type="match status" value="1"/>
</dbReference>
<keyword evidence="8" id="KW-0411">Iron-sulfur</keyword>
<organism evidence="11 12">
    <name type="scientific">Entotheonella factor</name>
    <dbReference type="NCBI Taxonomy" id="1429438"/>
    <lineage>
        <taxon>Bacteria</taxon>
        <taxon>Pseudomonadati</taxon>
        <taxon>Nitrospinota/Tectimicrobiota group</taxon>
        <taxon>Candidatus Tectimicrobiota</taxon>
        <taxon>Candidatus Entotheonellia</taxon>
        <taxon>Candidatus Entotheonellales</taxon>
        <taxon>Candidatus Entotheonellaceae</taxon>
        <taxon>Candidatus Entotheonella</taxon>
    </lineage>
</organism>
<dbReference type="InterPro" id="IPR006963">
    <property type="entry name" value="Mopterin_OxRdtase_4Fe-4S_dom"/>
</dbReference>
<evidence type="ECO:0000259" key="10">
    <source>
        <dbReference type="PROSITE" id="PS51669"/>
    </source>
</evidence>
<evidence type="ECO:0000256" key="8">
    <source>
        <dbReference type="ARBA" id="ARBA00023014"/>
    </source>
</evidence>
<dbReference type="Pfam" id="PF00384">
    <property type="entry name" value="Molybdopterin"/>
    <property type="match status" value="1"/>
</dbReference>
<evidence type="ECO:0000313" key="12">
    <source>
        <dbReference type="Proteomes" id="UP000019141"/>
    </source>
</evidence>
<comment type="similarity">
    <text evidence="3">Belongs to the prokaryotic molybdopterin-containing oxidoreductase family.</text>
</comment>
<comment type="caution">
    <text evidence="11">The sequence shown here is derived from an EMBL/GenBank/DDBJ whole genome shotgun (WGS) entry which is preliminary data.</text>
</comment>
<dbReference type="Proteomes" id="UP000019141">
    <property type="component" value="Unassembled WGS sequence"/>
</dbReference>
<dbReference type="SMART" id="SM00926">
    <property type="entry name" value="Molybdop_Fe4S4"/>
    <property type="match status" value="1"/>
</dbReference>
<dbReference type="PANTHER" id="PTHR43598:SF1">
    <property type="entry name" value="FORMATE DEHYDROGENASE-O MAJOR SUBUNIT"/>
    <property type="match status" value="1"/>
</dbReference>
<evidence type="ECO:0000256" key="9">
    <source>
        <dbReference type="SAM" id="MobiDB-lite"/>
    </source>
</evidence>